<protein>
    <submittedName>
        <fullName evidence="3">Uncharacterized protein</fullName>
    </submittedName>
</protein>
<feature type="compositionally biased region" description="Polar residues" evidence="1">
    <location>
        <begin position="311"/>
        <end position="324"/>
    </location>
</feature>
<sequence>MKVLICLFLIVDYIVCEVPPPYPSRIAEPPRTRYGVPNSEQLSQPQAVYGPPKNAEPLDPLFRQPPNPAKFQNPINNINPQNTAFQRPPQRYLGPPRSNAVAVPQTIYGPPKPSHSVPQITYGVPNKQNENNFAAYQPEPSRNYGNPKPTSSIPQTTYGVPGEQISPQNQNNFAAYQPNRQPEPSRNYGTPKPSSSIPQTTYGVPDKQIESQNQNNFAAYQPNGQPQPSRNYGTPKPSSSIPQITYGAPGEQIAPQNQNNFAAYQPNRQPEPSRNYGTPNIDSATLEEIKQLRQLIQKIESQRTAQIIASQASVGDNRHGQSLPNREAGNFRQQSSPVREPDTFKKDISLGFNRQQGARQNDGSNFYLPRENQPVLPTNYIPSQNNNEFNTGSQVPANKPSSPANSWNNLDLPGTNSDVDVQQVEVTQFGPNRKINKNNDFGTTYRPESNNNEGEINNNYIPPTTTENPTINFSSTSTPGNIYETPQDGSGESPNIAIATAVVGAPNDQQYYLLQPDGRYQRIILPKPRDQTNKQIGLPANYQLYQNLQVDPNVLYTPLYTVINK</sequence>
<evidence type="ECO:0000256" key="1">
    <source>
        <dbReference type="SAM" id="MobiDB-lite"/>
    </source>
</evidence>
<feature type="region of interest" description="Disordered" evidence="1">
    <location>
        <begin position="26"/>
        <end position="57"/>
    </location>
</feature>
<feature type="compositionally biased region" description="Polar residues" evidence="1">
    <location>
        <begin position="148"/>
        <end position="158"/>
    </location>
</feature>
<name>A0A9P0CVZ8_9CUCU</name>
<feature type="compositionally biased region" description="Polar residues" evidence="1">
    <location>
        <begin position="380"/>
        <end position="406"/>
    </location>
</feature>
<gene>
    <name evidence="3" type="ORF">PSYICH_LOCUS8002</name>
</gene>
<keyword evidence="4" id="KW-1185">Reference proteome</keyword>
<feature type="region of interest" description="Disordered" evidence="1">
    <location>
        <begin position="218"/>
        <end position="254"/>
    </location>
</feature>
<feature type="compositionally biased region" description="Polar residues" evidence="1">
    <location>
        <begin position="165"/>
        <end position="202"/>
    </location>
</feature>
<feature type="region of interest" description="Disordered" evidence="1">
    <location>
        <begin position="356"/>
        <end position="406"/>
    </location>
</feature>
<evidence type="ECO:0000313" key="3">
    <source>
        <dbReference type="EMBL" id="CAH1107218.1"/>
    </source>
</evidence>
<evidence type="ECO:0000313" key="4">
    <source>
        <dbReference type="Proteomes" id="UP001153636"/>
    </source>
</evidence>
<feature type="region of interest" description="Disordered" evidence="1">
    <location>
        <begin position="432"/>
        <end position="466"/>
    </location>
</feature>
<dbReference type="OrthoDB" id="8197587at2759"/>
<feature type="region of interest" description="Disordered" evidence="1">
    <location>
        <begin position="311"/>
        <end position="341"/>
    </location>
</feature>
<keyword evidence="2" id="KW-0732">Signal</keyword>
<dbReference type="EMBL" id="OV651832">
    <property type="protein sequence ID" value="CAH1107218.1"/>
    <property type="molecule type" value="Genomic_DNA"/>
</dbReference>
<feature type="signal peptide" evidence="2">
    <location>
        <begin position="1"/>
        <end position="16"/>
    </location>
</feature>
<reference evidence="3" key="1">
    <citation type="submission" date="2022-01" db="EMBL/GenBank/DDBJ databases">
        <authorList>
            <person name="King R."/>
        </authorList>
    </citation>
    <scope>NUCLEOTIDE SEQUENCE</scope>
</reference>
<evidence type="ECO:0000256" key="2">
    <source>
        <dbReference type="SAM" id="SignalP"/>
    </source>
</evidence>
<feature type="region of interest" description="Disordered" evidence="1">
    <location>
        <begin position="110"/>
        <end position="203"/>
    </location>
</feature>
<dbReference type="AlphaFoldDB" id="A0A9P0CVZ8"/>
<proteinExistence type="predicted"/>
<feature type="compositionally biased region" description="Polar residues" evidence="1">
    <location>
        <begin position="218"/>
        <end position="243"/>
    </location>
</feature>
<feature type="compositionally biased region" description="Low complexity" evidence="1">
    <location>
        <begin position="448"/>
        <end position="466"/>
    </location>
</feature>
<organism evidence="3 4">
    <name type="scientific">Psylliodes chrysocephalus</name>
    <dbReference type="NCBI Taxonomy" id="3402493"/>
    <lineage>
        <taxon>Eukaryota</taxon>
        <taxon>Metazoa</taxon>
        <taxon>Ecdysozoa</taxon>
        <taxon>Arthropoda</taxon>
        <taxon>Hexapoda</taxon>
        <taxon>Insecta</taxon>
        <taxon>Pterygota</taxon>
        <taxon>Neoptera</taxon>
        <taxon>Endopterygota</taxon>
        <taxon>Coleoptera</taxon>
        <taxon>Polyphaga</taxon>
        <taxon>Cucujiformia</taxon>
        <taxon>Chrysomeloidea</taxon>
        <taxon>Chrysomelidae</taxon>
        <taxon>Galerucinae</taxon>
        <taxon>Alticini</taxon>
        <taxon>Psylliodes</taxon>
    </lineage>
</organism>
<dbReference type="Proteomes" id="UP001153636">
    <property type="component" value="Chromosome 20"/>
</dbReference>
<feature type="chain" id="PRO_5040122469" evidence="2">
    <location>
        <begin position="17"/>
        <end position="565"/>
    </location>
</feature>
<accession>A0A9P0CVZ8</accession>